<accession>A0A6P7TMM7</accession>
<dbReference type="PANTHER" id="PTHR13213:SF2">
    <property type="entry name" value="MYB-BINDING PROTEIN 1A"/>
    <property type="match status" value="1"/>
</dbReference>
<proteinExistence type="inferred from homology"/>
<organism evidence="5 6">
    <name type="scientific">Octopus sinensis</name>
    <name type="common">East Asian common octopus</name>
    <dbReference type="NCBI Taxonomy" id="2607531"/>
    <lineage>
        <taxon>Eukaryota</taxon>
        <taxon>Metazoa</taxon>
        <taxon>Spiralia</taxon>
        <taxon>Lophotrochozoa</taxon>
        <taxon>Mollusca</taxon>
        <taxon>Cephalopoda</taxon>
        <taxon>Coleoidea</taxon>
        <taxon>Octopodiformes</taxon>
        <taxon>Octopoda</taxon>
        <taxon>Incirrata</taxon>
        <taxon>Octopodidae</taxon>
        <taxon>Octopus</taxon>
    </lineage>
</organism>
<dbReference type="GO" id="GO:0003723">
    <property type="term" value="F:RNA binding"/>
    <property type="evidence" value="ECO:0007669"/>
    <property type="project" value="TreeGrafter"/>
</dbReference>
<dbReference type="Proteomes" id="UP000515154">
    <property type="component" value="Linkage group LG29"/>
</dbReference>
<dbReference type="GO" id="GO:0003714">
    <property type="term" value="F:transcription corepressor activity"/>
    <property type="evidence" value="ECO:0007669"/>
    <property type="project" value="TreeGrafter"/>
</dbReference>
<evidence type="ECO:0000256" key="1">
    <source>
        <dbReference type="ARBA" id="ARBA00004123"/>
    </source>
</evidence>
<reference evidence="6" key="1">
    <citation type="submission" date="2025-08" db="UniProtKB">
        <authorList>
            <consortium name="RefSeq"/>
        </authorList>
    </citation>
    <scope>IDENTIFICATION</scope>
</reference>
<dbReference type="KEGG" id="osn:115226064"/>
<evidence type="ECO:0000313" key="5">
    <source>
        <dbReference type="Proteomes" id="UP000515154"/>
    </source>
</evidence>
<dbReference type="Pfam" id="PF04931">
    <property type="entry name" value="DNA_pol_phi"/>
    <property type="match status" value="1"/>
</dbReference>
<dbReference type="AlphaFoldDB" id="A0A6P7TMM7"/>
<evidence type="ECO:0000256" key="3">
    <source>
        <dbReference type="ARBA" id="ARBA00023242"/>
    </source>
</evidence>
<gene>
    <name evidence="6" type="primary">LOC115226064</name>
</gene>
<evidence type="ECO:0000256" key="4">
    <source>
        <dbReference type="SAM" id="MobiDB-lite"/>
    </source>
</evidence>
<dbReference type="InterPro" id="IPR007015">
    <property type="entry name" value="DNA_pol_V/MYBBP1A"/>
</dbReference>
<comment type="subcellular location">
    <subcellularLocation>
        <location evidence="1">Nucleus</location>
    </subcellularLocation>
</comment>
<feature type="region of interest" description="Disordered" evidence="4">
    <location>
        <begin position="693"/>
        <end position="788"/>
    </location>
</feature>
<dbReference type="PANTHER" id="PTHR13213">
    <property type="entry name" value="MYB-BINDING PROTEIN 1A FAMILY MEMBER"/>
    <property type="match status" value="1"/>
</dbReference>
<keyword evidence="3" id="KW-0539">Nucleus</keyword>
<evidence type="ECO:0000256" key="2">
    <source>
        <dbReference type="ARBA" id="ARBA00006809"/>
    </source>
</evidence>
<keyword evidence="5" id="KW-1185">Reference proteome</keyword>
<evidence type="ECO:0000313" key="6">
    <source>
        <dbReference type="RefSeq" id="XP_029652898.1"/>
    </source>
</evidence>
<protein>
    <submittedName>
        <fullName evidence="6">Myb-binding protein 1A-like protein isoform X1</fullName>
    </submittedName>
</protein>
<feature type="compositionally biased region" description="Acidic residues" evidence="4">
    <location>
        <begin position="773"/>
        <end position="787"/>
    </location>
</feature>
<sequence length="1128" mass="128127">MVGIDKTTPESSVIKEVLPSPKLMDIIPRALDVDRGILDLFTVLAVASKENRIVAVGDLIGKLKEKQDGTSGPCQEVLYSLKRLIKGLSSPRKLVRVGYPLALCQILRQFSIIEGSDVLQMIEEYLDLSKAESSSEKSNMEIGIALAYSAVIQSDILLKDQTTILPLLQQLMSFKTDKSYVQHIWHQCLPLLIQKMVTHSGFETEIWPVLQKDLSLGWSDVTPERLQVLLICKQHLPDKIDKTFLKKNWSNKKIIGEKTYKQLLSVLQDSTRGHPIIHNVNKLLLQELPVELVGDFWREIGEILFHGELSKRRLGMFLLSELIKKPLNIEQLEMLLSKHICEMVFTDLKFTNKEQPSAQMVLDSLASLLDSSKDDHLHSTVVKCFTKSLDAEKNQTMELHTVLSAIIPHLTVKAAEELSQEIMNLIEGRQFYGSTFTSLSVRQWSINQLSLFFSHSAGQEDVRQCQANLLQYLFRHAFFVLSKSSSEIPHCHSEPVSFGEKLQKTCNLAFVKNFLKIITMKSDKNKKAYITKTVQQIFSYVESLVSNSDVVKPLKELNEETLQALHQIKQMLSQMHSIKTDQSESKNIYAFEILLTYLALQVFCDPQNCLDVIQDSLSCCEKSVKKRVKSSDDEPDWLDVLLDVLIAMMTHPSKLSRAIATSIFSAISDHITPLSLGLLTEILMKKTTDVANDEDFMFGDEEEGESEEEDVEMSEKGADDDEDEEEEEEDDDDDDEEEEEEDEDKDGNAAEANMEVDEDFRQKVKNALGDAADNTDDSEEELSDLSDSEMSKYDAALAAAFRSRNRTEIKKASNDKKQQLITLKIRLLDFIEVLIKQNHKAEIVTLLFRPLLELRDSSERNRIEMTLGEKAIRLYRQLYKTKVSPDTYSQITKEDLLDLMTHLIEFSRKAPSVGLIVDVSDGIYFLSKLLLNINSQSKKPETEKKIHKGLLEIFQPSLKGFLDNQGYQNFFCFYQNLIVKLPIVFWKESNGLVTAMSTEEEKLTKRLKAARLLCCMVDKNMHQKLSTKQWKTFVTTTVPVIIKVLESSSAKPKFLDQVMCLFRNILTIDKGDNLQVIPTSVVPTLQTLKKSGPRSQHKTCNSLLQLLQRQGLQMKTPDVADTSSTTPQ</sequence>
<dbReference type="RefSeq" id="XP_029652898.1">
    <property type="nucleotide sequence ID" value="XM_029797038.2"/>
</dbReference>
<dbReference type="GO" id="GO:0005730">
    <property type="term" value="C:nucleolus"/>
    <property type="evidence" value="ECO:0007669"/>
    <property type="project" value="InterPro"/>
</dbReference>
<feature type="compositionally biased region" description="Acidic residues" evidence="4">
    <location>
        <begin position="693"/>
        <end position="745"/>
    </location>
</feature>
<dbReference type="InterPro" id="IPR016024">
    <property type="entry name" value="ARM-type_fold"/>
</dbReference>
<name>A0A6P7TMM7_9MOLL</name>
<comment type="similarity">
    <text evidence="2">Belongs to the MYBBP1A family.</text>
</comment>
<dbReference type="GO" id="GO:0043565">
    <property type="term" value="F:sequence-specific DNA binding"/>
    <property type="evidence" value="ECO:0007669"/>
    <property type="project" value="TreeGrafter"/>
</dbReference>
<dbReference type="SUPFAM" id="SSF48371">
    <property type="entry name" value="ARM repeat"/>
    <property type="match status" value="1"/>
</dbReference>